<feature type="domain" description="ApeA N-terminal" evidence="1">
    <location>
        <begin position="10"/>
        <end position="290"/>
    </location>
</feature>
<organism evidence="2">
    <name type="scientific">Caldilineaceae bacterium SB0662_bin_9</name>
    <dbReference type="NCBI Taxonomy" id="2605258"/>
    <lineage>
        <taxon>Bacteria</taxon>
        <taxon>Bacillati</taxon>
        <taxon>Chloroflexota</taxon>
        <taxon>Caldilineae</taxon>
        <taxon>Caldilineales</taxon>
        <taxon>Caldilineaceae</taxon>
    </lineage>
</organism>
<evidence type="ECO:0000259" key="1">
    <source>
        <dbReference type="Pfam" id="PF18862"/>
    </source>
</evidence>
<accession>A0A6B1DWV6</accession>
<gene>
    <name evidence="2" type="ORF">F4Y08_16230</name>
</gene>
<protein>
    <recommendedName>
        <fullName evidence="1">ApeA N-terminal domain-containing protein</fullName>
    </recommendedName>
</protein>
<dbReference type="Pfam" id="PF18862">
    <property type="entry name" value="ApeA_NTD1"/>
    <property type="match status" value="1"/>
</dbReference>
<dbReference type="InterPro" id="IPR041223">
    <property type="entry name" value="ApeA_NTD"/>
</dbReference>
<dbReference type="EMBL" id="VXPY01000119">
    <property type="protein sequence ID" value="MYD91851.1"/>
    <property type="molecule type" value="Genomic_DNA"/>
</dbReference>
<reference evidence="2" key="1">
    <citation type="submission" date="2019-09" db="EMBL/GenBank/DDBJ databases">
        <title>Characterisation of the sponge microbiome using genome-centric metagenomics.</title>
        <authorList>
            <person name="Engelberts J.P."/>
            <person name="Robbins S.J."/>
            <person name="De Goeij J.M."/>
            <person name="Aranda M."/>
            <person name="Bell S.C."/>
            <person name="Webster N.S."/>
        </authorList>
    </citation>
    <scope>NUCLEOTIDE SEQUENCE</scope>
    <source>
        <strain evidence="2">SB0662_bin_9</strain>
    </source>
</reference>
<name>A0A6B1DWV6_9CHLR</name>
<evidence type="ECO:0000313" key="2">
    <source>
        <dbReference type="EMBL" id="MYD91851.1"/>
    </source>
</evidence>
<proteinExistence type="predicted"/>
<comment type="caution">
    <text evidence="2">The sequence shown here is derived from an EMBL/GenBank/DDBJ whole genome shotgun (WGS) entry which is preliminary data.</text>
</comment>
<sequence length="444" mass="49625">MRLDAFSDSGYFWLPGGEDQSLQVPGNLSVSEAGRVTLETFGYWSEDPLSLAHDVQPSKLTRIFGYTPERGEVTLTDAAATRISIPSRRRGWVFNRSSFEAGKLLIGGHFGENEQLFDRLTCRIEGLHEWLGVSGFTIERDSPTCTTVTYHENPPPLQFQVSDDVNGEFGLGHSISFQAPAGIKAPEARYSAYVKLSTSMSWTEDDVLHWALCMRDFISLGTGNPVAITGLEGWKPADEQEDANTDYRENRVEIFCASKQQSLKSNANHFPQFMTFTYKDIDISHSIKKWVDLCFDGRSTGGQAVELFCDVLYGDGILPDDIRLFKAAEALKLMYLSMMDDEDGDCYLAEAVKCLASKFSELLWLDGGETEFAERVRATRNLWVHRKSDPGGTQACEGVDLFRLLRQCEALLFCCLTAHALGSEGETIRVLRNARPIKDRVRSA</sequence>
<dbReference type="AlphaFoldDB" id="A0A6B1DWV6"/>